<name>A0AAD5Y4J0_9FUNG</name>
<accession>A0AAD5Y4J0</accession>
<dbReference type="PANTHER" id="PTHR46984:SF1">
    <property type="entry name" value="LEUCINE-RICH REPEAT-CONTAINING PROTEIN 71"/>
    <property type="match status" value="1"/>
</dbReference>
<sequence length="607" mass="67122">MDTIQEPPIPTELIGNFEQDYPEVCKRLGTKPLAVLKFGSALPPLPLKQNEIMSPELSAKSSEMSMPQSRIGSAGRKQQAAINDAEVEVKPVIHTGSKADLLADGGISTHNISHNGTAKSFIPSRKVVSDRREMSIQEFLKKGQIDFGSGMNFFSGLQWTKREVPYASRYRFTPTVNILMLDGEEEEEILYKIDIRGWKLPIQNLEALNIMLPQMHNLVNLSLWNCGLTNLHLPSILSICVSGNIRQLLLDQNPLIPEISYGLFLGEDSCLRTLILRGNNITDLGAKLISNALKTNRNLVGLDLFENRIQKGGAEALSEALKVNSCLQALNLGKNHVGDDGAMYLSKALSNYPLSPEEVQQRKKQISETDRQKHDVEEDSGANKNKKGRRAPSAMQKPPEKGDKKGAAKTGAASVPAKKVSEPTPPVGKKVEDPKAKKAAPPVDDKKAKKPVSVQKNKKGKPEDLKEETEEVIYAYCKAVDAVNNFEPMFEVNNQWYILGNRTLNSLNLCSNGITDNGLKILYDLVNEQEITSDQALDGMLGLFRLILIHNNISYDSPMYLQLNTLLNSRNPFFEPVDDMDISADGNNDGGDFAEGENDDVFPEEQN</sequence>
<proteinExistence type="predicted"/>
<dbReference type="Gene3D" id="3.80.10.10">
    <property type="entry name" value="Ribonuclease Inhibitor"/>
    <property type="match status" value="1"/>
</dbReference>
<dbReference type="SUPFAM" id="SSF52047">
    <property type="entry name" value="RNI-like"/>
    <property type="match status" value="1"/>
</dbReference>
<dbReference type="InterPro" id="IPR053040">
    <property type="entry name" value="LRR-containing_protein_71"/>
</dbReference>
<dbReference type="InterPro" id="IPR032675">
    <property type="entry name" value="LRR_dom_sf"/>
</dbReference>
<dbReference type="InterPro" id="IPR001611">
    <property type="entry name" value="Leu-rich_rpt"/>
</dbReference>
<dbReference type="SMART" id="SM00368">
    <property type="entry name" value="LRR_RI"/>
    <property type="match status" value="4"/>
</dbReference>
<feature type="compositionally biased region" description="Acidic residues" evidence="1">
    <location>
        <begin position="592"/>
        <end position="607"/>
    </location>
</feature>
<protein>
    <submittedName>
        <fullName evidence="2">Leucine-rich repeat-containing protein 71</fullName>
    </submittedName>
</protein>
<comment type="caution">
    <text evidence="2">The sequence shown here is derived from an EMBL/GenBank/DDBJ whole genome shotgun (WGS) entry which is preliminary data.</text>
</comment>
<dbReference type="Proteomes" id="UP001210925">
    <property type="component" value="Unassembled WGS sequence"/>
</dbReference>
<dbReference type="AlphaFoldDB" id="A0AAD5Y4J0"/>
<dbReference type="Pfam" id="PF13516">
    <property type="entry name" value="LRR_6"/>
    <property type="match status" value="4"/>
</dbReference>
<gene>
    <name evidence="2" type="primary">LRRC71</name>
    <name evidence="2" type="ORF">HK103_003578</name>
</gene>
<dbReference type="PANTHER" id="PTHR46984">
    <property type="entry name" value="LEUCINE-RICH REPEAT-CONTAINING PROTEIN 71"/>
    <property type="match status" value="1"/>
</dbReference>
<dbReference type="EMBL" id="JADGKB010000027">
    <property type="protein sequence ID" value="KAJ3258456.1"/>
    <property type="molecule type" value="Genomic_DNA"/>
</dbReference>
<feature type="region of interest" description="Disordered" evidence="1">
    <location>
        <begin position="355"/>
        <end position="465"/>
    </location>
</feature>
<feature type="region of interest" description="Disordered" evidence="1">
    <location>
        <begin position="579"/>
        <end position="607"/>
    </location>
</feature>
<evidence type="ECO:0000313" key="2">
    <source>
        <dbReference type="EMBL" id="KAJ3258456.1"/>
    </source>
</evidence>
<organism evidence="2 3">
    <name type="scientific">Boothiomyces macroporosus</name>
    <dbReference type="NCBI Taxonomy" id="261099"/>
    <lineage>
        <taxon>Eukaryota</taxon>
        <taxon>Fungi</taxon>
        <taxon>Fungi incertae sedis</taxon>
        <taxon>Chytridiomycota</taxon>
        <taxon>Chytridiomycota incertae sedis</taxon>
        <taxon>Chytridiomycetes</taxon>
        <taxon>Rhizophydiales</taxon>
        <taxon>Terramycetaceae</taxon>
        <taxon>Boothiomyces</taxon>
    </lineage>
</organism>
<evidence type="ECO:0000313" key="3">
    <source>
        <dbReference type="Proteomes" id="UP001210925"/>
    </source>
</evidence>
<feature type="compositionally biased region" description="Basic and acidic residues" evidence="1">
    <location>
        <begin position="359"/>
        <end position="376"/>
    </location>
</feature>
<reference evidence="2" key="1">
    <citation type="submission" date="2020-05" db="EMBL/GenBank/DDBJ databases">
        <title>Phylogenomic resolution of chytrid fungi.</title>
        <authorList>
            <person name="Stajich J.E."/>
            <person name="Amses K."/>
            <person name="Simmons R."/>
            <person name="Seto K."/>
            <person name="Myers J."/>
            <person name="Bonds A."/>
            <person name="Quandt C.A."/>
            <person name="Barry K."/>
            <person name="Liu P."/>
            <person name="Grigoriev I."/>
            <person name="Longcore J.E."/>
            <person name="James T.Y."/>
        </authorList>
    </citation>
    <scope>NUCLEOTIDE SEQUENCE</scope>
    <source>
        <strain evidence="2">PLAUS21</strain>
    </source>
</reference>
<evidence type="ECO:0000256" key="1">
    <source>
        <dbReference type="SAM" id="MobiDB-lite"/>
    </source>
</evidence>
<keyword evidence="3" id="KW-1185">Reference proteome</keyword>